<keyword evidence="4 5" id="KW-0411">Iron-sulfur</keyword>
<keyword evidence="7" id="KW-1185">Reference proteome</keyword>
<evidence type="ECO:0000256" key="3">
    <source>
        <dbReference type="ARBA" id="ARBA00023004"/>
    </source>
</evidence>
<keyword evidence="1 5" id="KW-0949">S-adenosyl-L-methionine</keyword>
<dbReference type="PANTHER" id="PTHR43075:SF1">
    <property type="entry name" value="FORMATE LYASE ACTIVATING ENZYME, PUTATIVE (AFU_ORTHOLOGUE AFUA_2G15630)-RELATED"/>
    <property type="match status" value="1"/>
</dbReference>
<evidence type="ECO:0000256" key="5">
    <source>
        <dbReference type="PIRSR" id="PIRSR004869-50"/>
    </source>
</evidence>
<dbReference type="GO" id="GO:0051536">
    <property type="term" value="F:iron-sulfur cluster binding"/>
    <property type="evidence" value="ECO:0007669"/>
    <property type="project" value="UniProtKB-KW"/>
</dbReference>
<gene>
    <name evidence="6" type="ORF">DKB62_05955</name>
</gene>
<name>A0A346AZ46_9FIRM</name>
<feature type="binding site" evidence="5">
    <location>
        <position position="66"/>
    </location>
    <ligand>
        <name>[4Fe-4S] cluster</name>
        <dbReference type="ChEBI" id="CHEBI:49883"/>
        <note>4Fe-4S-S-AdoMet</note>
    </ligand>
</feature>
<dbReference type="AlphaFoldDB" id="A0A346AZ46"/>
<evidence type="ECO:0000256" key="2">
    <source>
        <dbReference type="ARBA" id="ARBA00022723"/>
    </source>
</evidence>
<dbReference type="Gene3D" id="3.20.20.70">
    <property type="entry name" value="Aldolase class I"/>
    <property type="match status" value="1"/>
</dbReference>
<dbReference type="SUPFAM" id="SSF102114">
    <property type="entry name" value="Radical SAM enzymes"/>
    <property type="match status" value="1"/>
</dbReference>
<dbReference type="RefSeq" id="WP_107196137.1">
    <property type="nucleotide sequence ID" value="NZ_CP029462.1"/>
</dbReference>
<feature type="binding site" evidence="5">
    <location>
        <position position="73"/>
    </location>
    <ligand>
        <name>[4Fe-4S] cluster</name>
        <dbReference type="ChEBI" id="CHEBI:49883"/>
        <note>4Fe-4S-S-AdoMet</note>
    </ligand>
</feature>
<reference evidence="6 7" key="1">
    <citation type="submission" date="2018-05" db="EMBL/GenBank/DDBJ databases">
        <title>Complete genome sequence of Megasphaera sp. AJH120T, isolated from the ceca of a chicken.</title>
        <authorList>
            <person name="Maki J."/>
            <person name="Looft T."/>
        </authorList>
    </citation>
    <scope>NUCLEOTIDE SEQUENCE [LARGE SCALE GENOMIC DNA]</scope>
    <source>
        <strain evidence="6 7">AJH120</strain>
    </source>
</reference>
<accession>A0A346AZ46</accession>
<dbReference type="PANTHER" id="PTHR43075">
    <property type="entry name" value="FORMATE LYASE ACTIVATING ENZYME, PUTATIVE (AFU_ORTHOLOGUE AFUA_2G15630)-RELATED"/>
    <property type="match status" value="1"/>
</dbReference>
<dbReference type="InterPro" id="IPR013785">
    <property type="entry name" value="Aldolase_TIM"/>
</dbReference>
<dbReference type="GO" id="GO:0003824">
    <property type="term" value="F:catalytic activity"/>
    <property type="evidence" value="ECO:0007669"/>
    <property type="project" value="InterPro"/>
</dbReference>
<evidence type="ECO:0000313" key="6">
    <source>
        <dbReference type="EMBL" id="AXL21139.1"/>
    </source>
</evidence>
<dbReference type="InterPro" id="IPR016431">
    <property type="entry name" value="Pyrv-formate_lyase-activ_prd"/>
</dbReference>
<keyword evidence="2 5" id="KW-0479">Metal-binding</keyword>
<evidence type="ECO:0000313" key="7">
    <source>
        <dbReference type="Proteomes" id="UP000254337"/>
    </source>
</evidence>
<feature type="binding site" evidence="5">
    <location>
        <position position="70"/>
    </location>
    <ligand>
        <name>[4Fe-4S] cluster</name>
        <dbReference type="ChEBI" id="CHEBI:49883"/>
        <note>4Fe-4S-S-AdoMet</note>
    </ligand>
</feature>
<dbReference type="InterPro" id="IPR040085">
    <property type="entry name" value="MJ0674-like"/>
</dbReference>
<dbReference type="Proteomes" id="UP000254337">
    <property type="component" value="Chromosome"/>
</dbReference>
<comment type="cofactor">
    <cofactor evidence="5">
        <name>[4Fe-4S] cluster</name>
        <dbReference type="ChEBI" id="CHEBI:49883"/>
    </cofactor>
    <text evidence="5">Binds 1 [4Fe-4S] cluster. The cluster is coordinated with 3 cysteines and an exchangeable S-adenosyl-L-methionine.</text>
</comment>
<dbReference type="EMBL" id="CP029462">
    <property type="protein sequence ID" value="AXL21139.1"/>
    <property type="molecule type" value="Genomic_DNA"/>
</dbReference>
<dbReference type="SFLD" id="SFLDG01099">
    <property type="entry name" value="Uncharacterised_Radical_SAM_Su"/>
    <property type="match status" value="1"/>
</dbReference>
<dbReference type="GO" id="GO:0046872">
    <property type="term" value="F:metal ion binding"/>
    <property type="evidence" value="ECO:0007669"/>
    <property type="project" value="UniProtKB-KW"/>
</dbReference>
<evidence type="ECO:0000256" key="1">
    <source>
        <dbReference type="ARBA" id="ARBA00022691"/>
    </source>
</evidence>
<organism evidence="6 7">
    <name type="scientific">Megasphaera stantonii</name>
    <dbReference type="NCBI Taxonomy" id="2144175"/>
    <lineage>
        <taxon>Bacteria</taxon>
        <taxon>Bacillati</taxon>
        <taxon>Bacillota</taxon>
        <taxon>Negativicutes</taxon>
        <taxon>Veillonellales</taxon>
        <taxon>Veillonellaceae</taxon>
        <taxon>Megasphaera</taxon>
    </lineage>
</organism>
<proteinExistence type="predicted"/>
<dbReference type="PIRSF" id="PIRSF004869">
    <property type="entry name" value="PflX_prd"/>
    <property type="match status" value="1"/>
</dbReference>
<protein>
    <submittedName>
        <fullName evidence="6">Radical SAM protein</fullName>
    </submittedName>
</protein>
<keyword evidence="3 5" id="KW-0408">Iron</keyword>
<dbReference type="SFLD" id="SFLDS00029">
    <property type="entry name" value="Radical_SAM"/>
    <property type="match status" value="1"/>
</dbReference>
<dbReference type="InterPro" id="IPR007197">
    <property type="entry name" value="rSAM"/>
</dbReference>
<sequence>MSEYICNDCPRRCGVVRSQYYTPHAPMAGYCHTSLQPVVARAALHFWEEPCISGTRGSGTVFFTSCNLRCCFCQNASISTGGTGIPITVKRLREIYGELIAQGAHNINLVTPTPYTWAVRQSLEQPLPVPVVYNCGGYEAPETIDALRGKVQIYLPDLKYMDSALAKRYSGAADYPQAAAEAILRMYDQVGPYELDDDGILQKGVIIRHLILPGCVENTKAVIDWVRSHFDDGQVLFSLMRQYVPCGKAADYPEIDRFLTDEEYDEAEQYLFDSGIEDGFVQEKDSASETFIPSFCGEGVLKSKKI</sequence>
<dbReference type="OrthoDB" id="9781783at2"/>
<dbReference type="InterPro" id="IPR058240">
    <property type="entry name" value="rSAM_sf"/>
</dbReference>
<evidence type="ECO:0000256" key="4">
    <source>
        <dbReference type="ARBA" id="ARBA00023014"/>
    </source>
</evidence>
<dbReference type="KEGG" id="meg:DKB62_05955"/>